<proteinExistence type="predicted"/>
<dbReference type="Gene3D" id="1.10.10.60">
    <property type="entry name" value="Homeodomain-like"/>
    <property type="match status" value="2"/>
</dbReference>
<evidence type="ECO:0000256" key="2">
    <source>
        <dbReference type="ARBA" id="ARBA00023015"/>
    </source>
</evidence>
<dbReference type="GO" id="GO:0003700">
    <property type="term" value="F:DNA-binding transcription factor activity"/>
    <property type="evidence" value="ECO:0007669"/>
    <property type="project" value="InterPro"/>
</dbReference>
<keyword evidence="7" id="KW-1185">Reference proteome</keyword>
<evidence type="ECO:0000256" key="3">
    <source>
        <dbReference type="ARBA" id="ARBA00023125"/>
    </source>
</evidence>
<evidence type="ECO:0000256" key="4">
    <source>
        <dbReference type="ARBA" id="ARBA00023163"/>
    </source>
</evidence>
<evidence type="ECO:0000313" key="6">
    <source>
        <dbReference type="EMBL" id="MBC2603253.1"/>
    </source>
</evidence>
<dbReference type="PANTHER" id="PTHR46796">
    <property type="entry name" value="HTH-TYPE TRANSCRIPTIONAL ACTIVATOR RHAS-RELATED"/>
    <property type="match status" value="1"/>
</dbReference>
<dbReference type="InterPro" id="IPR018060">
    <property type="entry name" value="HTH_AraC"/>
</dbReference>
<dbReference type="RefSeq" id="WP_185693885.1">
    <property type="nucleotide sequence ID" value="NZ_JACHVA010000124.1"/>
</dbReference>
<comment type="caution">
    <text evidence="6">The sequence shown here is derived from an EMBL/GenBank/DDBJ whole genome shotgun (WGS) entry which is preliminary data.</text>
</comment>
<feature type="domain" description="HTH araC/xylS-type" evidence="5">
    <location>
        <begin position="174"/>
        <end position="272"/>
    </location>
</feature>
<evidence type="ECO:0000256" key="1">
    <source>
        <dbReference type="ARBA" id="ARBA00022490"/>
    </source>
</evidence>
<gene>
    <name evidence="6" type="ORF">H5P30_15840</name>
</gene>
<dbReference type="SMART" id="SM00342">
    <property type="entry name" value="HTH_ARAC"/>
    <property type="match status" value="1"/>
</dbReference>
<dbReference type="SUPFAM" id="SSF46689">
    <property type="entry name" value="Homeodomain-like"/>
    <property type="match status" value="2"/>
</dbReference>
<dbReference type="InterPro" id="IPR050204">
    <property type="entry name" value="AraC_XylS_family_regulators"/>
</dbReference>
<dbReference type="PROSITE" id="PS01124">
    <property type="entry name" value="HTH_ARAC_FAMILY_2"/>
    <property type="match status" value="1"/>
</dbReference>
<dbReference type="PANTHER" id="PTHR46796:SF13">
    <property type="entry name" value="HTH-TYPE TRANSCRIPTIONAL ACTIVATOR RHAS"/>
    <property type="match status" value="1"/>
</dbReference>
<organism evidence="6 7">
    <name type="scientific">Puniceicoccus vermicola</name>
    <dbReference type="NCBI Taxonomy" id="388746"/>
    <lineage>
        <taxon>Bacteria</taxon>
        <taxon>Pseudomonadati</taxon>
        <taxon>Verrucomicrobiota</taxon>
        <taxon>Opitutia</taxon>
        <taxon>Puniceicoccales</taxon>
        <taxon>Puniceicoccaceae</taxon>
        <taxon>Puniceicoccus</taxon>
    </lineage>
</organism>
<dbReference type="PRINTS" id="PR00032">
    <property type="entry name" value="HTHARAC"/>
</dbReference>
<evidence type="ECO:0000259" key="5">
    <source>
        <dbReference type="PROSITE" id="PS01124"/>
    </source>
</evidence>
<dbReference type="Proteomes" id="UP000525652">
    <property type="component" value="Unassembled WGS sequence"/>
</dbReference>
<keyword evidence="3" id="KW-0238">DNA-binding</keyword>
<dbReference type="AlphaFoldDB" id="A0A7X1B2A7"/>
<sequence>MPAQRDPDHIRIFPETLWSRSAVGNRSGELTPLYVDRFRGPRRSTASDPHDYWEITAVLGGEGRLESTESRPLKPWDVCLVPPGLAHREASEGIMDTIWLGFRSPRLDKRTPQAKVLATIHSRSLAEEIERFWIFSKQSGGAIGPELDAHCSLLLSRFHRLLQDGTRPDSSLVQRLLRHMEKHFAEPIEVGSLAQEYGCSTGYLYRLFRQKTGYSPQAWLTRLRLNHAIQLLQHSDLPITEIAPTVGYRDPLYFSRIFRRSTGESPSGYRRNHRTPG</sequence>
<dbReference type="InterPro" id="IPR009057">
    <property type="entry name" value="Homeodomain-like_sf"/>
</dbReference>
<name>A0A7X1B2A7_9BACT</name>
<evidence type="ECO:0000313" key="7">
    <source>
        <dbReference type="Proteomes" id="UP000525652"/>
    </source>
</evidence>
<accession>A0A7X1B2A7</accession>
<protein>
    <submittedName>
        <fullName evidence="6">Helix-turn-helix domain-containing protein</fullName>
    </submittedName>
</protein>
<dbReference type="InterPro" id="IPR037923">
    <property type="entry name" value="HTH-like"/>
</dbReference>
<reference evidence="6 7" key="1">
    <citation type="submission" date="2020-07" db="EMBL/GenBank/DDBJ databases">
        <authorList>
            <person name="Feng X."/>
        </authorList>
    </citation>
    <scope>NUCLEOTIDE SEQUENCE [LARGE SCALE GENOMIC DNA]</scope>
    <source>
        <strain evidence="6 7">JCM14086</strain>
    </source>
</reference>
<dbReference type="InterPro" id="IPR020449">
    <property type="entry name" value="Tscrpt_reg_AraC-type_HTH"/>
</dbReference>
<keyword evidence="4" id="KW-0804">Transcription</keyword>
<dbReference type="GO" id="GO:0043565">
    <property type="term" value="F:sequence-specific DNA binding"/>
    <property type="evidence" value="ECO:0007669"/>
    <property type="project" value="InterPro"/>
</dbReference>
<keyword evidence="2" id="KW-0805">Transcription regulation</keyword>
<keyword evidence="1" id="KW-0963">Cytoplasm</keyword>
<dbReference type="Pfam" id="PF12833">
    <property type="entry name" value="HTH_18"/>
    <property type="match status" value="1"/>
</dbReference>
<dbReference type="EMBL" id="JACHVA010000124">
    <property type="protein sequence ID" value="MBC2603253.1"/>
    <property type="molecule type" value="Genomic_DNA"/>
</dbReference>
<dbReference type="SUPFAM" id="SSF51215">
    <property type="entry name" value="Regulatory protein AraC"/>
    <property type="match status" value="1"/>
</dbReference>